<dbReference type="Gene3D" id="1.10.10.10">
    <property type="entry name" value="Winged helix-like DNA-binding domain superfamily/Winged helix DNA-binding domain"/>
    <property type="match status" value="1"/>
</dbReference>
<dbReference type="InterPro" id="IPR036390">
    <property type="entry name" value="WH_DNA-bd_sf"/>
</dbReference>
<evidence type="ECO:0000256" key="4">
    <source>
        <dbReference type="ARBA" id="ARBA00023163"/>
    </source>
</evidence>
<organism evidence="9 10">
    <name type="scientific">Serpentinicella alkaliphila</name>
    <dbReference type="NCBI Taxonomy" id="1734049"/>
    <lineage>
        <taxon>Bacteria</taxon>
        <taxon>Bacillati</taxon>
        <taxon>Bacillota</taxon>
        <taxon>Clostridia</taxon>
        <taxon>Peptostreptococcales</taxon>
        <taxon>Natronincolaceae</taxon>
        <taxon>Serpentinicella</taxon>
    </lineage>
</organism>
<keyword evidence="3 6" id="KW-0346">Stress response</keyword>
<dbReference type="InterPro" id="IPR036388">
    <property type="entry name" value="WH-like_DNA-bd_sf"/>
</dbReference>
<evidence type="ECO:0000256" key="6">
    <source>
        <dbReference type="HAMAP-Rule" id="MF_00081"/>
    </source>
</evidence>
<dbReference type="SUPFAM" id="SSF46785">
    <property type="entry name" value="Winged helix' DNA-binding domain"/>
    <property type="match status" value="1"/>
</dbReference>
<keyword evidence="10" id="KW-1185">Reference proteome</keyword>
<dbReference type="Gene3D" id="3.30.450.40">
    <property type="match status" value="1"/>
</dbReference>
<feature type="domain" description="Heat-inducible transcription repressor HrcA C-terminal" evidence="7">
    <location>
        <begin position="105"/>
        <end position="323"/>
    </location>
</feature>
<evidence type="ECO:0000313" key="10">
    <source>
        <dbReference type="Proteomes" id="UP000295504"/>
    </source>
</evidence>
<dbReference type="NCBIfam" id="TIGR00331">
    <property type="entry name" value="hrcA"/>
    <property type="match status" value="1"/>
</dbReference>
<evidence type="ECO:0000256" key="2">
    <source>
        <dbReference type="ARBA" id="ARBA00023015"/>
    </source>
</evidence>
<comment type="similarity">
    <text evidence="6">Belongs to the HrcA family.</text>
</comment>
<keyword evidence="2 6" id="KW-0805">Transcription regulation</keyword>
<keyword evidence="1 6" id="KW-0678">Repressor</keyword>
<dbReference type="FunFam" id="1.10.10.10:FF:000049">
    <property type="entry name" value="Heat-inducible transcription repressor HrcA"/>
    <property type="match status" value="1"/>
</dbReference>
<dbReference type="Gene3D" id="3.30.390.60">
    <property type="entry name" value="Heat-inducible transcription repressor hrca homolog, domain 3"/>
    <property type="match status" value="1"/>
</dbReference>
<dbReference type="GO" id="GO:0003677">
    <property type="term" value="F:DNA binding"/>
    <property type="evidence" value="ECO:0007669"/>
    <property type="project" value="InterPro"/>
</dbReference>
<dbReference type="SUPFAM" id="SSF55781">
    <property type="entry name" value="GAF domain-like"/>
    <property type="match status" value="1"/>
</dbReference>
<evidence type="ECO:0000256" key="3">
    <source>
        <dbReference type="ARBA" id="ARBA00023016"/>
    </source>
</evidence>
<reference evidence="9 10" key="1">
    <citation type="submission" date="2019-03" db="EMBL/GenBank/DDBJ databases">
        <title>Genomic Encyclopedia of Type Strains, Phase IV (KMG-IV): sequencing the most valuable type-strain genomes for metagenomic binning, comparative biology and taxonomic classification.</title>
        <authorList>
            <person name="Goeker M."/>
        </authorList>
    </citation>
    <scope>NUCLEOTIDE SEQUENCE [LARGE SCALE GENOMIC DNA]</scope>
    <source>
        <strain evidence="9 10">DSM 100013</strain>
    </source>
</reference>
<dbReference type="EMBL" id="SLYC01000001">
    <property type="protein sequence ID" value="TCQ08151.1"/>
    <property type="molecule type" value="Genomic_DNA"/>
</dbReference>
<dbReference type="InterPro" id="IPR021153">
    <property type="entry name" value="HrcA_C"/>
</dbReference>
<keyword evidence="4 6" id="KW-0804">Transcription</keyword>
<gene>
    <name evidence="6" type="primary">hrcA</name>
    <name evidence="9" type="ORF">EDD79_1001240</name>
</gene>
<accession>A0A4R2TW26</accession>
<dbReference type="InterPro" id="IPR005104">
    <property type="entry name" value="WHTH_HrcA_DNA-bd"/>
</dbReference>
<comment type="function">
    <text evidence="5 6">Negative regulator of class I heat shock genes (grpE-dnaK-dnaJ and groELS operons). Prevents heat-shock induction of these operons.</text>
</comment>
<dbReference type="GO" id="GO:0045892">
    <property type="term" value="P:negative regulation of DNA-templated transcription"/>
    <property type="evidence" value="ECO:0007669"/>
    <property type="project" value="UniProtKB-UniRule"/>
</dbReference>
<evidence type="ECO:0000259" key="7">
    <source>
        <dbReference type="Pfam" id="PF01628"/>
    </source>
</evidence>
<dbReference type="InterPro" id="IPR023120">
    <property type="entry name" value="WHTH_transcript_rep_HrcA_IDD"/>
</dbReference>
<dbReference type="Pfam" id="PF01628">
    <property type="entry name" value="HrcA"/>
    <property type="match status" value="1"/>
</dbReference>
<dbReference type="InterPro" id="IPR029016">
    <property type="entry name" value="GAF-like_dom_sf"/>
</dbReference>
<dbReference type="PIRSF" id="PIRSF005485">
    <property type="entry name" value="HrcA"/>
    <property type="match status" value="1"/>
</dbReference>
<dbReference type="InterPro" id="IPR002571">
    <property type="entry name" value="HrcA"/>
</dbReference>
<dbReference type="OrthoDB" id="9783139at2"/>
<protein>
    <recommendedName>
        <fullName evidence="6">Heat-inducible transcription repressor HrcA</fullName>
    </recommendedName>
</protein>
<dbReference type="HAMAP" id="MF_00081">
    <property type="entry name" value="HrcA"/>
    <property type="match status" value="1"/>
</dbReference>
<feature type="domain" description="Winged helix-turn-helix transcription repressor HrcA DNA-binding" evidence="8">
    <location>
        <begin position="4"/>
        <end position="73"/>
    </location>
</feature>
<sequence>MKLNDRKLTILQAIIHDYIQTAEPVGSRTLSKKYELGISPATIRNEMSDLEELGFLKQPHTSAGRIPSDKAYRLYVDDLMEIKRIAEYHRQQMKVDLLKKFGEVEQLLQYSSKIISQLTNYTSVVLAPHIKENKIKHVQLVPIDSEKVLAVMVTDTGIVKNPILKLSEKVNNNTLERISNIINAKIQGKTIKEIENDIVLNIKTEMGEFESLVQSIFPDIFSGLESGDEFELFMSGATNIFNFPEYNDLIKAKAFLKLLEEKQTLSSLITGSSDSGLTISIGSENSCEEAKECSLVTATYKLDGSTVGWLSVIGPTRMDYSNVAGVMLQVSQYINDLLRKRYK</sequence>
<evidence type="ECO:0000256" key="5">
    <source>
        <dbReference type="ARBA" id="ARBA00055319"/>
    </source>
</evidence>
<proteinExistence type="inferred from homology"/>
<evidence type="ECO:0000259" key="8">
    <source>
        <dbReference type="Pfam" id="PF03444"/>
    </source>
</evidence>
<dbReference type="Pfam" id="PF03444">
    <property type="entry name" value="WHD_HrcA"/>
    <property type="match status" value="1"/>
</dbReference>
<name>A0A4R2TW26_9FIRM</name>
<comment type="caution">
    <text evidence="9">The sequence shown here is derived from an EMBL/GenBank/DDBJ whole genome shotgun (WGS) entry which is preliminary data.</text>
</comment>
<dbReference type="PANTHER" id="PTHR34824:SF1">
    <property type="entry name" value="HEAT-INDUCIBLE TRANSCRIPTION REPRESSOR HRCA"/>
    <property type="match status" value="1"/>
</dbReference>
<dbReference type="AlphaFoldDB" id="A0A4R2TW26"/>
<dbReference type="PANTHER" id="PTHR34824">
    <property type="entry name" value="HEAT-INDUCIBLE TRANSCRIPTION REPRESSOR HRCA"/>
    <property type="match status" value="1"/>
</dbReference>
<dbReference type="Proteomes" id="UP000295504">
    <property type="component" value="Unassembled WGS sequence"/>
</dbReference>
<evidence type="ECO:0000256" key="1">
    <source>
        <dbReference type="ARBA" id="ARBA00022491"/>
    </source>
</evidence>
<dbReference type="RefSeq" id="WP_132847312.1">
    <property type="nucleotide sequence ID" value="NZ_CP058648.1"/>
</dbReference>
<evidence type="ECO:0000313" key="9">
    <source>
        <dbReference type="EMBL" id="TCQ08151.1"/>
    </source>
</evidence>